<protein>
    <submittedName>
        <fullName evidence="9">Molecular chaperone HtpG</fullName>
    </submittedName>
</protein>
<name>A0A928VHB8_9CYAN</name>
<dbReference type="InterPro" id="IPR020575">
    <property type="entry name" value="Hsp90_N"/>
</dbReference>
<keyword evidence="5" id="KW-0143">Chaperone</keyword>
<evidence type="ECO:0000256" key="7">
    <source>
        <dbReference type="SAM" id="MobiDB-lite"/>
    </source>
</evidence>
<dbReference type="Pfam" id="PF13589">
    <property type="entry name" value="HATPase_c_3"/>
    <property type="match status" value="1"/>
</dbReference>
<feature type="binding site" evidence="6">
    <location>
        <position position="171"/>
    </location>
    <ligand>
        <name>ATP</name>
        <dbReference type="ChEBI" id="CHEBI:30616"/>
    </ligand>
</feature>
<feature type="binding site" evidence="6">
    <location>
        <position position="80"/>
    </location>
    <ligand>
        <name>ATP</name>
        <dbReference type="ChEBI" id="CHEBI:30616"/>
    </ligand>
</feature>
<evidence type="ECO:0000256" key="6">
    <source>
        <dbReference type="PIRSR" id="PIRSR002583-1"/>
    </source>
</evidence>
<dbReference type="PROSITE" id="PS00298">
    <property type="entry name" value="HSP90"/>
    <property type="match status" value="1"/>
</dbReference>
<dbReference type="GO" id="GO:0005524">
    <property type="term" value="F:ATP binding"/>
    <property type="evidence" value="ECO:0007669"/>
    <property type="project" value="UniProtKB-KW"/>
</dbReference>
<dbReference type="InterPro" id="IPR037196">
    <property type="entry name" value="HSP90_C"/>
</dbReference>
<dbReference type="Pfam" id="PF00183">
    <property type="entry name" value="HSP90"/>
    <property type="match status" value="2"/>
</dbReference>
<dbReference type="Gene3D" id="3.30.230.80">
    <property type="match status" value="1"/>
</dbReference>
<keyword evidence="4 6" id="KW-0067">ATP-binding</keyword>
<dbReference type="PANTHER" id="PTHR11528">
    <property type="entry name" value="HEAT SHOCK PROTEIN 90 FAMILY MEMBER"/>
    <property type="match status" value="1"/>
</dbReference>
<dbReference type="FunFam" id="3.30.565.10:FF:000076">
    <property type="entry name" value="Molecular chaperone HtpG"/>
    <property type="match status" value="1"/>
</dbReference>
<evidence type="ECO:0000256" key="4">
    <source>
        <dbReference type="ARBA" id="ARBA00022840"/>
    </source>
</evidence>
<dbReference type="Gene3D" id="1.20.120.790">
    <property type="entry name" value="Heat shock protein 90, C-terminal domain"/>
    <property type="match status" value="1"/>
</dbReference>
<keyword evidence="10" id="KW-1185">Reference proteome</keyword>
<dbReference type="GO" id="GO:0140662">
    <property type="term" value="F:ATP-dependent protein folding chaperone"/>
    <property type="evidence" value="ECO:0007669"/>
    <property type="project" value="InterPro"/>
</dbReference>
<dbReference type="GO" id="GO:0016887">
    <property type="term" value="F:ATP hydrolysis activity"/>
    <property type="evidence" value="ECO:0007669"/>
    <property type="project" value="InterPro"/>
</dbReference>
<dbReference type="FunFam" id="3.30.230.80:FF:000008">
    <property type="entry name" value="Molecular chaperone HtpG"/>
    <property type="match status" value="1"/>
</dbReference>
<evidence type="ECO:0000256" key="2">
    <source>
        <dbReference type="ARBA" id="ARBA00022490"/>
    </source>
</evidence>
<feature type="binding site" evidence="6">
    <location>
        <position position="85"/>
    </location>
    <ligand>
        <name>ATP</name>
        <dbReference type="ChEBI" id="CHEBI:30616"/>
    </ligand>
</feature>
<dbReference type="InterPro" id="IPR001404">
    <property type="entry name" value="Hsp90_fam"/>
</dbReference>
<evidence type="ECO:0000259" key="8">
    <source>
        <dbReference type="SMART" id="SM00387"/>
    </source>
</evidence>
<dbReference type="InterPro" id="IPR019805">
    <property type="entry name" value="Heat_shock_protein_90_CS"/>
</dbReference>
<dbReference type="Gene3D" id="3.30.565.10">
    <property type="entry name" value="Histidine kinase-like ATPase, C-terminal domain"/>
    <property type="match status" value="1"/>
</dbReference>
<proteinExistence type="inferred from homology"/>
<sequence length="702" mass="79686">MTTILEQGNISIHTENIFPIIKKWLYSDHEIFMRELISNAVDAIKKVSMVSRSGELQGDIGEPEILITIDKVKKTLSITDTGIGMTAEEVKKYITQVAFSSAEEFVDKYKAAGDEQIIGHFGLGFYSSFMVASQVEIDTLSYREGAQAVHWTCDGSTSFTISDSDRTTRGTTITLTLQEEEQEYLEDYRIRTLVKTYCDFMPFPIKLEVIEPPKPATEAPKADGEAEAEKADDASAEASDTADTSAETTTPEVEVAKPPEQINKQKALWKESPSSLTDEDYLEFYRYLYPYQEDPLLWVHLNTDYPFVVNGILYFPKLKPDVDVTKSSVKLFCNQVFVSDNCEEVIPRFLLPLRGVIDSSDIPLNVSRSFLQADRTVKQIGNYVAKKVGDRLKEQYRDDRQAYIKSWEDLGTFVKFGSMNDDKFKKQVEDILIFRTSLVEQSEAPKVEVETADGDVWTDKKSSNTVDGRTYTTLQEYLDRNKEQHENRVFYCTDEVTQATYVNLYKGRGIEVLFLDSFIDSHFATFLEQEYREVKFARVDADLDDSLIEKDKSEVIDPTTNKTFSDRIKDIFTGALSKPKLTIRTESIKSDDPASAPPAMVLLPEEQRRMQEMMAMMQQQQAEFPEEHILLLNTSHPLIQNLSEINKGAIEGTESTASELSGMICHHIYDLALMAQKGFDADGMKDFVERSNQVLTQLTAKK</sequence>
<evidence type="ECO:0000256" key="1">
    <source>
        <dbReference type="ARBA" id="ARBA00008239"/>
    </source>
</evidence>
<dbReference type="PIRSF" id="PIRSF002583">
    <property type="entry name" value="Hsp90"/>
    <property type="match status" value="1"/>
</dbReference>
<dbReference type="SMART" id="SM00387">
    <property type="entry name" value="HATPase_c"/>
    <property type="match status" value="1"/>
</dbReference>
<dbReference type="GO" id="GO:0051082">
    <property type="term" value="F:unfolded protein binding"/>
    <property type="evidence" value="ECO:0007669"/>
    <property type="project" value="InterPro"/>
</dbReference>
<comment type="similarity">
    <text evidence="1">Belongs to the heat shock protein 90 family.</text>
</comment>
<comment type="caution">
    <text evidence="9">The sequence shown here is derived from an EMBL/GenBank/DDBJ whole genome shotgun (WGS) entry which is preliminary data.</text>
</comment>
<dbReference type="AlphaFoldDB" id="A0A928VHB8"/>
<dbReference type="SUPFAM" id="SSF54211">
    <property type="entry name" value="Ribosomal protein S5 domain 2-like"/>
    <property type="match status" value="1"/>
</dbReference>
<dbReference type="SUPFAM" id="SSF110942">
    <property type="entry name" value="HSP90 C-terminal domain"/>
    <property type="match status" value="1"/>
</dbReference>
<dbReference type="RefSeq" id="WP_264323156.1">
    <property type="nucleotide sequence ID" value="NZ_JADEXQ010000002.1"/>
</dbReference>
<dbReference type="InterPro" id="IPR003594">
    <property type="entry name" value="HATPase_dom"/>
</dbReference>
<accession>A0A928VHB8</accession>
<evidence type="ECO:0000313" key="9">
    <source>
        <dbReference type="EMBL" id="MBE9028335.1"/>
    </source>
</evidence>
<dbReference type="InterPro" id="IPR020568">
    <property type="entry name" value="Ribosomal_Su5_D2-typ_SF"/>
</dbReference>
<evidence type="ECO:0000256" key="5">
    <source>
        <dbReference type="ARBA" id="ARBA00023186"/>
    </source>
</evidence>
<keyword evidence="2" id="KW-0963">Cytoplasm</keyword>
<feature type="binding site" evidence="6">
    <location>
        <position position="39"/>
    </location>
    <ligand>
        <name>ATP</name>
        <dbReference type="ChEBI" id="CHEBI:30616"/>
    </ligand>
</feature>
<evidence type="ECO:0000313" key="10">
    <source>
        <dbReference type="Proteomes" id="UP000625316"/>
    </source>
</evidence>
<dbReference type="InterPro" id="IPR036890">
    <property type="entry name" value="HATPase_C_sf"/>
</dbReference>
<feature type="binding site" evidence="6">
    <location>
        <position position="35"/>
    </location>
    <ligand>
        <name>ATP</name>
        <dbReference type="ChEBI" id="CHEBI:30616"/>
    </ligand>
</feature>
<reference evidence="9" key="1">
    <citation type="submission" date="2020-10" db="EMBL/GenBank/DDBJ databases">
        <authorList>
            <person name="Castelo-Branco R."/>
            <person name="Eusebio N."/>
            <person name="Adriana R."/>
            <person name="Vieira A."/>
            <person name="Brugerolle De Fraissinette N."/>
            <person name="Rezende De Castro R."/>
            <person name="Schneider M.P."/>
            <person name="Vasconcelos V."/>
            <person name="Leao P.N."/>
        </authorList>
    </citation>
    <scope>NUCLEOTIDE SEQUENCE</scope>
    <source>
        <strain evidence="9">LEGE 11480</strain>
    </source>
</reference>
<dbReference type="EMBL" id="JADEXQ010000002">
    <property type="protein sequence ID" value="MBE9028335.1"/>
    <property type="molecule type" value="Genomic_DNA"/>
</dbReference>
<gene>
    <name evidence="9" type="primary">htpG</name>
    <name evidence="9" type="ORF">IQ266_01010</name>
</gene>
<feature type="compositionally biased region" description="Low complexity" evidence="7">
    <location>
        <begin position="236"/>
        <end position="252"/>
    </location>
</feature>
<dbReference type="NCBIfam" id="NF003555">
    <property type="entry name" value="PRK05218.1"/>
    <property type="match status" value="1"/>
</dbReference>
<evidence type="ECO:0000256" key="3">
    <source>
        <dbReference type="ARBA" id="ARBA00022741"/>
    </source>
</evidence>
<organism evidence="9 10">
    <name type="scientific">Romeriopsis navalis LEGE 11480</name>
    <dbReference type="NCBI Taxonomy" id="2777977"/>
    <lineage>
        <taxon>Bacteria</taxon>
        <taxon>Bacillati</taxon>
        <taxon>Cyanobacteriota</taxon>
        <taxon>Cyanophyceae</taxon>
        <taxon>Leptolyngbyales</taxon>
        <taxon>Leptolyngbyaceae</taxon>
        <taxon>Romeriopsis</taxon>
        <taxon>Romeriopsis navalis</taxon>
    </lineage>
</organism>
<feature type="region of interest" description="Disordered" evidence="7">
    <location>
        <begin position="212"/>
        <end position="269"/>
    </location>
</feature>
<keyword evidence="3 6" id="KW-0547">Nucleotide-binding</keyword>
<feature type="binding site" evidence="6">
    <location>
        <position position="368"/>
    </location>
    <ligand>
        <name>ATP</name>
        <dbReference type="ChEBI" id="CHEBI:30616"/>
    </ligand>
</feature>
<feature type="domain" description="Histidine kinase/HSP90-like ATPase" evidence="8">
    <location>
        <begin position="28"/>
        <end position="181"/>
    </location>
</feature>
<dbReference type="Gene3D" id="3.40.50.11260">
    <property type="match status" value="1"/>
</dbReference>
<dbReference type="PRINTS" id="PR00775">
    <property type="entry name" value="HEATSHOCK90"/>
</dbReference>
<feature type="compositionally biased region" description="Basic and acidic residues" evidence="7">
    <location>
        <begin position="220"/>
        <end position="233"/>
    </location>
</feature>
<dbReference type="SUPFAM" id="SSF55874">
    <property type="entry name" value="ATPase domain of HSP90 chaperone/DNA topoisomerase II/histidine kinase"/>
    <property type="match status" value="1"/>
</dbReference>
<dbReference type="Proteomes" id="UP000625316">
    <property type="component" value="Unassembled WGS sequence"/>
</dbReference>